<evidence type="ECO:0000313" key="18">
    <source>
        <dbReference type="Proteomes" id="UP000410492"/>
    </source>
</evidence>
<dbReference type="SMART" id="SM00133">
    <property type="entry name" value="S_TK_X"/>
    <property type="match status" value="1"/>
</dbReference>
<dbReference type="GO" id="GO:0004674">
    <property type="term" value="F:protein serine/threonine kinase activity"/>
    <property type="evidence" value="ECO:0007669"/>
    <property type="project" value="UniProtKB-KW"/>
</dbReference>
<evidence type="ECO:0000256" key="1">
    <source>
        <dbReference type="ARBA" id="ARBA00001946"/>
    </source>
</evidence>
<dbReference type="PROSITE" id="PS51285">
    <property type="entry name" value="AGC_KINASE_CTER"/>
    <property type="match status" value="1"/>
</dbReference>
<keyword evidence="10 13" id="KW-0067">ATP-binding</keyword>
<feature type="domain" description="Protein kinase" evidence="15">
    <location>
        <begin position="77"/>
        <end position="359"/>
    </location>
</feature>
<dbReference type="AlphaFoldDB" id="A0A653BES1"/>
<evidence type="ECO:0000256" key="8">
    <source>
        <dbReference type="ARBA" id="ARBA00022741"/>
    </source>
</evidence>
<evidence type="ECO:0000256" key="11">
    <source>
        <dbReference type="ARBA" id="ARBA00047899"/>
    </source>
</evidence>
<dbReference type="SMART" id="SM00220">
    <property type="entry name" value="S_TKc"/>
    <property type="match status" value="2"/>
</dbReference>
<dbReference type="Gene3D" id="1.10.510.10">
    <property type="entry name" value="Transferase(Phosphotransferase) domain 1"/>
    <property type="match status" value="2"/>
</dbReference>
<dbReference type="Gene3D" id="3.30.200.20">
    <property type="entry name" value="Phosphorylase Kinase, domain 1"/>
    <property type="match status" value="2"/>
</dbReference>
<dbReference type="FunFam" id="1.10.510.10:FF:000157">
    <property type="entry name" value="Ribosomal protein S6 kinase"/>
    <property type="match status" value="1"/>
</dbReference>
<evidence type="ECO:0000313" key="17">
    <source>
        <dbReference type="EMBL" id="VEN34086.1"/>
    </source>
</evidence>
<proteinExistence type="inferred from homology"/>
<protein>
    <recommendedName>
        <fullName evidence="3">non-specific serine/threonine protein kinase</fullName>
        <ecNumber evidence="3">2.7.11.1</ecNumber>
    </recommendedName>
</protein>
<dbReference type="InterPro" id="IPR000719">
    <property type="entry name" value="Prot_kinase_dom"/>
</dbReference>
<feature type="compositionally biased region" description="Polar residues" evidence="14">
    <location>
        <begin position="869"/>
        <end position="885"/>
    </location>
</feature>
<dbReference type="PROSITE" id="PS00107">
    <property type="entry name" value="PROTEIN_KINASE_ATP"/>
    <property type="match status" value="2"/>
</dbReference>
<keyword evidence="8 13" id="KW-0547">Nucleotide-binding</keyword>
<dbReference type="OrthoDB" id="63267at2759"/>
<dbReference type="PROSITE" id="PS00108">
    <property type="entry name" value="PROTEIN_KINASE_ST"/>
    <property type="match status" value="2"/>
</dbReference>
<comment type="catalytic activity">
    <reaction evidence="11">
        <text>L-threonyl-[protein] + ATP = O-phospho-L-threonyl-[protein] + ADP + H(+)</text>
        <dbReference type="Rhea" id="RHEA:46608"/>
        <dbReference type="Rhea" id="RHEA-COMP:11060"/>
        <dbReference type="Rhea" id="RHEA-COMP:11605"/>
        <dbReference type="ChEBI" id="CHEBI:15378"/>
        <dbReference type="ChEBI" id="CHEBI:30013"/>
        <dbReference type="ChEBI" id="CHEBI:30616"/>
        <dbReference type="ChEBI" id="CHEBI:61977"/>
        <dbReference type="ChEBI" id="CHEBI:456216"/>
        <dbReference type="EC" id="2.7.11.1"/>
    </reaction>
</comment>
<dbReference type="PANTHER" id="PTHR24351">
    <property type="entry name" value="RIBOSOMAL PROTEIN S6 KINASE"/>
    <property type="match status" value="1"/>
</dbReference>
<evidence type="ECO:0000259" key="15">
    <source>
        <dbReference type="PROSITE" id="PS50011"/>
    </source>
</evidence>
<comment type="catalytic activity">
    <reaction evidence="12">
        <text>L-seryl-[protein] + ATP = O-phospho-L-seryl-[protein] + ADP + H(+)</text>
        <dbReference type="Rhea" id="RHEA:17989"/>
        <dbReference type="Rhea" id="RHEA-COMP:9863"/>
        <dbReference type="Rhea" id="RHEA-COMP:11604"/>
        <dbReference type="ChEBI" id="CHEBI:15378"/>
        <dbReference type="ChEBI" id="CHEBI:29999"/>
        <dbReference type="ChEBI" id="CHEBI:30616"/>
        <dbReference type="ChEBI" id="CHEBI:83421"/>
        <dbReference type="ChEBI" id="CHEBI:456216"/>
        <dbReference type="EC" id="2.7.11.1"/>
    </reaction>
</comment>
<comment type="cofactor">
    <cofactor evidence="1">
        <name>Mg(2+)</name>
        <dbReference type="ChEBI" id="CHEBI:18420"/>
    </cofactor>
</comment>
<dbReference type="FunFam" id="3.30.200.20:FF:000686">
    <property type="entry name" value="Ribosomal protein S6 kinase"/>
    <property type="match status" value="1"/>
</dbReference>
<sequence>MRCHKKTKESGFFEGDSYDTDGTIMGKALKRSKVCTTSSETKRRIEFNQEELDSQIKNNNAENVNLSGVGRVDMSHFDLLKVLGTGAYGKVFLVRKRGGSDNGRLYAMKVLKKATIVQKKKTTEHTKTERQVLEAVRDNPFLVTLHYAFQTDAKLHLILDYVAGGELFTHLYQRDHFTEDEVRIYIGEIILALERLHSLGIIYRDIKLENILVDESGHIVLTDFGLSKELPPPRRGPESLGMEGEQGDRRAYSFCGTIEYMAPEVVKGGTQGHDIAVDWWSVGVLTYELLTGASPFTVEGERNTQQEISRRILKTTPPIPDYLGTDVSDFISKLLVKDPRRRLGGGEEDARELKRHSFFKNLDWEKLAKKEIPAPFKPVIKNELDVSNFSEEFTAMPPTDSPAVVPPNYDKIFKGYSYVAPSVLFTKNVISDDILRPIKEHDTFVSLSENSGLKDSPFFQSYDVDFKEDIVGDGTFSICRRCVHKSTGKEYAVKIVSRARDCTQEINLLRACQGHPNIVTLHEFIQDESHSYLVLEYLKGGELFDRIRKKSRFTESEASCILRKLVAAVSFMHSRGVVHRDLKPENLVFTSTEDEAEIKIIDFGFARLKQEKEPLHTPCFTLHYAAPEVLKGDPEGYDENCDLWSLGVILYTMLCGKAPFHARSRDESVTSIMERIKEGDFSFDSTAWSGVSQEAKNVVQGLLTVNPAQRLRMSDLQHDPWIQGSQNFPQTPLMTPDILGSSAEKTLQTTFNAFHQAQREGFRLQDVLNAKLAQRRRMKKSSSENNSSASSSFTSEGGSVKSAPSTPLTSKSKSSKTEDSKPTVATNVYDWVSSEFDNKESQPNPADPRATNSTSVRTSMAASEEIRESTASSGIVVSEKNSLDSCKTALAEPAASEAATAVAPPPAATPRRRKVYVQSRQSERIRRTRLEIDGEAPVEFLSLPHRTNRKRKLDQDVEQAETDTSRTKVRKKTNTPSPPPSRRGRKKVQR</sequence>
<feature type="region of interest" description="Disordered" evidence="14">
    <location>
        <begin position="773"/>
        <end position="823"/>
    </location>
</feature>
<dbReference type="InterPro" id="IPR017892">
    <property type="entry name" value="Pkinase_C"/>
</dbReference>
<feature type="binding site" evidence="13">
    <location>
        <position position="109"/>
    </location>
    <ligand>
        <name>ATP</name>
        <dbReference type="ChEBI" id="CHEBI:30616"/>
    </ligand>
</feature>
<dbReference type="InterPro" id="IPR008271">
    <property type="entry name" value="Ser/Thr_kinase_AS"/>
</dbReference>
<organism evidence="17 18">
    <name type="scientific">Callosobruchus maculatus</name>
    <name type="common">Southern cowpea weevil</name>
    <name type="synonym">Pulse bruchid</name>
    <dbReference type="NCBI Taxonomy" id="64391"/>
    <lineage>
        <taxon>Eukaryota</taxon>
        <taxon>Metazoa</taxon>
        <taxon>Ecdysozoa</taxon>
        <taxon>Arthropoda</taxon>
        <taxon>Hexapoda</taxon>
        <taxon>Insecta</taxon>
        <taxon>Pterygota</taxon>
        <taxon>Neoptera</taxon>
        <taxon>Endopterygota</taxon>
        <taxon>Coleoptera</taxon>
        <taxon>Polyphaga</taxon>
        <taxon>Cucujiformia</taxon>
        <taxon>Chrysomeloidea</taxon>
        <taxon>Chrysomelidae</taxon>
        <taxon>Bruchinae</taxon>
        <taxon>Bruchini</taxon>
        <taxon>Callosobruchus</taxon>
    </lineage>
</organism>
<dbReference type="PROSITE" id="PS50011">
    <property type="entry name" value="PROTEIN_KINASE_DOM"/>
    <property type="match status" value="2"/>
</dbReference>
<dbReference type="InterPro" id="IPR000961">
    <property type="entry name" value="AGC-kinase_C"/>
</dbReference>
<evidence type="ECO:0000256" key="3">
    <source>
        <dbReference type="ARBA" id="ARBA00012513"/>
    </source>
</evidence>
<evidence type="ECO:0000256" key="9">
    <source>
        <dbReference type="ARBA" id="ARBA00022777"/>
    </source>
</evidence>
<keyword evidence="6" id="KW-0808">Transferase</keyword>
<dbReference type="Proteomes" id="UP000410492">
    <property type="component" value="Unassembled WGS sequence"/>
</dbReference>
<feature type="compositionally biased region" description="Low complexity" evidence="14">
    <location>
        <begin position="783"/>
        <end position="812"/>
    </location>
</feature>
<feature type="region of interest" description="Disordered" evidence="14">
    <location>
        <begin position="836"/>
        <end position="990"/>
    </location>
</feature>
<gene>
    <name evidence="17" type="ORF">CALMAC_LOCUS401</name>
</gene>
<feature type="compositionally biased region" description="Low complexity" evidence="14">
    <location>
        <begin position="888"/>
        <end position="902"/>
    </location>
</feature>
<feature type="domain" description="AGC-kinase C-terminal" evidence="16">
    <location>
        <begin position="360"/>
        <end position="428"/>
    </location>
</feature>
<evidence type="ECO:0000256" key="7">
    <source>
        <dbReference type="ARBA" id="ARBA00022737"/>
    </source>
</evidence>
<dbReference type="EMBL" id="CAACVG010000442">
    <property type="protein sequence ID" value="VEN34086.1"/>
    <property type="molecule type" value="Genomic_DNA"/>
</dbReference>
<accession>A0A653BES1</accession>
<dbReference type="SUPFAM" id="SSF56112">
    <property type="entry name" value="Protein kinase-like (PK-like)"/>
    <property type="match status" value="2"/>
</dbReference>
<feature type="domain" description="Protein kinase" evidence="15">
    <location>
        <begin position="465"/>
        <end position="722"/>
    </location>
</feature>
<evidence type="ECO:0000256" key="13">
    <source>
        <dbReference type="PROSITE-ProRule" id="PRU10141"/>
    </source>
</evidence>
<comment type="similarity">
    <text evidence="2">Belongs to the protein kinase superfamily. AGC Ser/Thr protein kinase family. S6 kinase subfamily.</text>
</comment>
<keyword evidence="9" id="KW-0418">Kinase</keyword>
<dbReference type="GO" id="GO:0005524">
    <property type="term" value="F:ATP binding"/>
    <property type="evidence" value="ECO:0007669"/>
    <property type="project" value="UniProtKB-UniRule"/>
</dbReference>
<evidence type="ECO:0000256" key="10">
    <source>
        <dbReference type="ARBA" id="ARBA00022840"/>
    </source>
</evidence>
<dbReference type="Pfam" id="PF00069">
    <property type="entry name" value="Pkinase"/>
    <property type="match status" value="2"/>
</dbReference>
<keyword evidence="5" id="KW-0597">Phosphoprotein</keyword>
<reference evidence="17 18" key="1">
    <citation type="submission" date="2019-01" db="EMBL/GenBank/DDBJ databases">
        <authorList>
            <person name="Sayadi A."/>
        </authorList>
    </citation>
    <scope>NUCLEOTIDE SEQUENCE [LARGE SCALE GENOMIC DNA]</scope>
</reference>
<evidence type="ECO:0000256" key="12">
    <source>
        <dbReference type="ARBA" id="ARBA00048679"/>
    </source>
</evidence>
<dbReference type="FunFam" id="1.10.510.10:FF:000109">
    <property type="entry name" value="Ribosomal protein S6 kinase"/>
    <property type="match status" value="1"/>
</dbReference>
<dbReference type="InterPro" id="IPR011009">
    <property type="entry name" value="Kinase-like_dom_sf"/>
</dbReference>
<evidence type="ECO:0000256" key="2">
    <source>
        <dbReference type="ARBA" id="ARBA00009804"/>
    </source>
</evidence>
<dbReference type="CDD" id="cd14092">
    <property type="entry name" value="STKc_MSK_C"/>
    <property type="match status" value="1"/>
</dbReference>
<keyword evidence="7" id="KW-0677">Repeat</keyword>
<dbReference type="EC" id="2.7.11.1" evidence="3"/>
<evidence type="ECO:0000256" key="5">
    <source>
        <dbReference type="ARBA" id="ARBA00022553"/>
    </source>
</evidence>
<feature type="compositionally biased region" description="Polar residues" evidence="14">
    <location>
        <begin position="850"/>
        <end position="861"/>
    </location>
</feature>
<feature type="compositionally biased region" description="Basic and acidic residues" evidence="14">
    <location>
        <begin position="921"/>
        <end position="932"/>
    </location>
</feature>
<name>A0A653BES1_CALMS</name>
<evidence type="ECO:0000256" key="6">
    <source>
        <dbReference type="ARBA" id="ARBA00022679"/>
    </source>
</evidence>
<dbReference type="InterPro" id="IPR017441">
    <property type="entry name" value="Protein_kinase_ATP_BS"/>
</dbReference>
<dbReference type="Pfam" id="PF00433">
    <property type="entry name" value="Pkinase_C"/>
    <property type="match status" value="1"/>
</dbReference>
<dbReference type="GO" id="GO:0106310">
    <property type="term" value="F:protein serine kinase activity"/>
    <property type="evidence" value="ECO:0007669"/>
    <property type="project" value="RHEA"/>
</dbReference>
<keyword evidence="18" id="KW-1185">Reference proteome</keyword>
<evidence type="ECO:0000259" key="16">
    <source>
        <dbReference type="PROSITE" id="PS51285"/>
    </source>
</evidence>
<evidence type="ECO:0000256" key="4">
    <source>
        <dbReference type="ARBA" id="ARBA00022527"/>
    </source>
</evidence>
<feature type="binding site" evidence="13">
    <location>
        <position position="494"/>
    </location>
    <ligand>
        <name>ATP</name>
        <dbReference type="ChEBI" id="CHEBI:30616"/>
    </ligand>
</feature>
<keyword evidence="4" id="KW-0723">Serine/threonine-protein kinase</keyword>
<evidence type="ECO:0000256" key="14">
    <source>
        <dbReference type="SAM" id="MobiDB-lite"/>
    </source>
</evidence>